<name>A0A3S0USP8_9MOLU</name>
<protein>
    <submittedName>
        <fullName evidence="1">Uncharacterized protein</fullName>
    </submittedName>
</protein>
<gene>
    <name evidence="1" type="ORF">D6D54_02570</name>
</gene>
<sequence length="61" mass="6907">MVHDKINPKDLLTGKQNYKITLQNLTINIFNHDLTDSFQKIMQTITSDGTDISIFTGPNNV</sequence>
<dbReference type="RefSeq" id="WP_127092637.1">
    <property type="nucleotide sequence ID" value="NZ_RAHC01000002.1"/>
</dbReference>
<comment type="caution">
    <text evidence="1">The sequence shown here is derived from an EMBL/GenBank/DDBJ whole genome shotgun (WGS) entry which is preliminary data.</text>
</comment>
<dbReference type="Proteomes" id="UP000274545">
    <property type="component" value="Unassembled WGS sequence"/>
</dbReference>
<reference evidence="1 2" key="1">
    <citation type="journal article" date="2019" name="Genome Biol. Evol.">
        <title>Toxin and genome evolution in a Drosophila defensive symbiosis.</title>
        <authorList>
            <person name="Ballinger M.J."/>
            <person name="Gawryluk R.M."/>
            <person name="Perlman S.J."/>
        </authorList>
    </citation>
    <scope>NUCLEOTIDE SEQUENCE [LARGE SCALE GENOMIC DNA]</scope>
    <source>
        <strain evidence="2">sNeo</strain>
    </source>
</reference>
<organism evidence="1 2">
    <name type="scientific">Spiroplasma poulsonii</name>
    <dbReference type="NCBI Taxonomy" id="2138"/>
    <lineage>
        <taxon>Bacteria</taxon>
        <taxon>Bacillati</taxon>
        <taxon>Mycoplasmatota</taxon>
        <taxon>Mollicutes</taxon>
        <taxon>Entomoplasmatales</taxon>
        <taxon>Spiroplasmataceae</taxon>
        <taxon>Spiroplasma</taxon>
    </lineage>
</organism>
<proteinExistence type="predicted"/>
<evidence type="ECO:0000313" key="2">
    <source>
        <dbReference type="Proteomes" id="UP000274545"/>
    </source>
</evidence>
<evidence type="ECO:0000313" key="1">
    <source>
        <dbReference type="EMBL" id="RUP77473.1"/>
    </source>
</evidence>
<dbReference type="AlphaFoldDB" id="A0A3S0USP8"/>
<accession>A0A3S0USP8</accession>
<dbReference type="EMBL" id="RAHC01000002">
    <property type="protein sequence ID" value="RUP77473.1"/>
    <property type="molecule type" value="Genomic_DNA"/>
</dbReference>